<dbReference type="HOGENOM" id="CLU_159738_1_0_2"/>
<gene>
    <name evidence="2" type="ORF">Natoc_3810</name>
</gene>
<protein>
    <recommendedName>
        <fullName evidence="1">Halobacterial output domain-containing protein</fullName>
    </recommendedName>
</protein>
<dbReference type="eggNOG" id="arCOG08928">
    <property type="taxonomic scope" value="Archaea"/>
</dbReference>
<evidence type="ECO:0000313" key="2">
    <source>
        <dbReference type="EMBL" id="AGB39516.1"/>
    </source>
</evidence>
<dbReference type="GeneID" id="14402740"/>
<evidence type="ECO:0000313" key="3">
    <source>
        <dbReference type="Proteomes" id="UP000010878"/>
    </source>
</evidence>
<dbReference type="Proteomes" id="UP000010878">
    <property type="component" value="Chromosome"/>
</dbReference>
<dbReference type="KEGG" id="nou:Natoc_3810"/>
<dbReference type="RefSeq" id="WP_015322950.1">
    <property type="nucleotide sequence ID" value="NC_019974.1"/>
</dbReference>
<keyword evidence="3" id="KW-1185">Reference proteome</keyword>
<proteinExistence type="predicted"/>
<dbReference type="OrthoDB" id="198265at2157"/>
<dbReference type="Pfam" id="PF18545">
    <property type="entry name" value="HalOD1"/>
    <property type="match status" value="1"/>
</dbReference>
<sequence length="99" mass="10900">MTETTQQQPSVSTTDCYVIQYDRLDETPLSVAIANAVATYRDIDATELEPLYYVINPEALERLFAPRADGLRSEGSVTFEYNGCSVTVTADGEIRVTTA</sequence>
<organism evidence="2 3">
    <name type="scientific">Natronococcus occultus SP4</name>
    <dbReference type="NCBI Taxonomy" id="694430"/>
    <lineage>
        <taxon>Archaea</taxon>
        <taxon>Methanobacteriati</taxon>
        <taxon>Methanobacteriota</taxon>
        <taxon>Stenosarchaea group</taxon>
        <taxon>Halobacteria</taxon>
        <taxon>Halobacteriales</taxon>
        <taxon>Natrialbaceae</taxon>
        <taxon>Natronococcus</taxon>
    </lineage>
</organism>
<reference evidence="2 3" key="1">
    <citation type="submission" date="2012-11" db="EMBL/GenBank/DDBJ databases">
        <title>FINISHED of Natronococcus occultus SP4, DSM 3396.</title>
        <authorList>
            <consortium name="DOE Joint Genome Institute"/>
            <person name="Eisen J."/>
            <person name="Huntemann M."/>
            <person name="Wei C.-L."/>
            <person name="Han J."/>
            <person name="Detter J.C."/>
            <person name="Han C."/>
            <person name="Tapia R."/>
            <person name="Chen A."/>
            <person name="Kyrpides N."/>
            <person name="Mavromatis K."/>
            <person name="Markowitz V."/>
            <person name="Szeto E."/>
            <person name="Ivanova N."/>
            <person name="Mikhailova N."/>
            <person name="Ovchinnikova G."/>
            <person name="Pagani I."/>
            <person name="Pati A."/>
            <person name="Goodwin L."/>
            <person name="Nordberg H.P."/>
            <person name="Cantor M.N."/>
            <person name="Hua S.X."/>
            <person name="Woyke T."/>
            <person name="Eisen J."/>
            <person name="Klenk H.-P."/>
            <person name="Klenk H.-P."/>
        </authorList>
    </citation>
    <scope>NUCLEOTIDE SEQUENCE [LARGE SCALE GENOMIC DNA]</scope>
    <source>
        <strain evidence="2 3">SP4</strain>
    </source>
</reference>
<accession>L0K3C4</accession>
<dbReference type="EMBL" id="CP003929">
    <property type="protein sequence ID" value="AGB39516.1"/>
    <property type="molecule type" value="Genomic_DNA"/>
</dbReference>
<dbReference type="InterPro" id="IPR040624">
    <property type="entry name" value="HalOD1"/>
</dbReference>
<name>L0K3C4_9EURY</name>
<dbReference type="AlphaFoldDB" id="L0K3C4"/>
<dbReference type="STRING" id="694430.Natoc_3810"/>
<evidence type="ECO:0000259" key="1">
    <source>
        <dbReference type="Pfam" id="PF18545"/>
    </source>
</evidence>
<feature type="domain" description="Halobacterial output" evidence="1">
    <location>
        <begin position="25"/>
        <end position="97"/>
    </location>
</feature>